<proteinExistence type="inferred from homology"/>
<comment type="catalytic activity">
    <reaction evidence="1">
        <text>beta-D-GlcNAc-(1-&gt;4)-Mur2Ac(oyl-L-Ala-gamma-D-Glu-L-Lys-D-Ala-D-Ala)-di-trans,octa-cis-undecaprenyl diphosphate + ATP = beta-D-GlcNAc-(1-&gt;4)-Mur2Ac(oyl-L-Ala-gamma-D-O-P-Glu-L-Lys-D-Ala-D-Ala)-di-trans,octa-cis-undecaprenyl diphosphate + ADP</text>
        <dbReference type="Rhea" id="RHEA:59488"/>
        <dbReference type="ChEBI" id="CHEBI:30616"/>
        <dbReference type="ChEBI" id="CHEBI:60033"/>
        <dbReference type="ChEBI" id="CHEBI:143132"/>
        <dbReference type="ChEBI" id="CHEBI:456216"/>
    </reaction>
</comment>
<evidence type="ECO:0000259" key="2">
    <source>
        <dbReference type="Pfam" id="PF08245"/>
    </source>
</evidence>
<dbReference type="GO" id="GO:0008270">
    <property type="term" value="F:zinc ion binding"/>
    <property type="evidence" value="ECO:0007669"/>
    <property type="project" value="UniProtKB-UniRule"/>
</dbReference>
<feature type="binding site" evidence="1">
    <location>
        <position position="172"/>
    </location>
    <ligand>
        <name>Zn(2+)</name>
        <dbReference type="ChEBI" id="CHEBI:29105"/>
    </ligand>
</feature>
<keyword evidence="1" id="KW-0547">Nucleotide-binding</keyword>
<keyword evidence="1" id="KW-0479">Metal-binding</keyword>
<evidence type="ECO:0000259" key="3">
    <source>
        <dbReference type="Pfam" id="PF08353"/>
    </source>
</evidence>
<dbReference type="Pfam" id="PF08245">
    <property type="entry name" value="Mur_ligase_M"/>
    <property type="match status" value="1"/>
</dbReference>
<dbReference type="InterPro" id="IPR013564">
    <property type="entry name" value="MurT_C"/>
</dbReference>
<keyword evidence="1" id="KW-0961">Cell wall biogenesis/degradation</keyword>
<keyword evidence="1" id="KW-0133">Cell shape</keyword>
<evidence type="ECO:0000313" key="5">
    <source>
        <dbReference type="Proteomes" id="UP000886842"/>
    </source>
</evidence>
<keyword evidence="1" id="KW-0067">ATP-binding</keyword>
<dbReference type="GO" id="GO:0009252">
    <property type="term" value="P:peptidoglycan biosynthetic process"/>
    <property type="evidence" value="ECO:0007669"/>
    <property type="project" value="UniProtKB-UniRule"/>
</dbReference>
<dbReference type="InterPro" id="IPR043703">
    <property type="entry name" value="Lipid_II_synth_MurT"/>
</dbReference>
<comment type="catalytic activity">
    <reaction evidence="1">
        <text>beta-D-GlcNAc-(1-&gt;4)-Mur2Ac(oyl-L-Ala-gamma-D-O-P-Glu-L-Lys-D-Ala-D-Ala)-di-trans,octa-cis-undecaprenyl diphosphate + NH4(+) = beta-D-GlcNAc-(1-&gt;4)-Mur2Ac(oyl-L-Ala-D-isoglutaminyl-L-Lys-D-Ala-D-Ala)-di-trans,octa-cis-undecaprenyl diphosphate + phosphate + H(+)</text>
        <dbReference type="Rhea" id="RHEA:57932"/>
        <dbReference type="ChEBI" id="CHEBI:15378"/>
        <dbReference type="ChEBI" id="CHEBI:28938"/>
        <dbReference type="ChEBI" id="CHEBI:43474"/>
        <dbReference type="ChEBI" id="CHEBI:62233"/>
        <dbReference type="ChEBI" id="CHEBI:143132"/>
    </reaction>
</comment>
<dbReference type="GO" id="GO:0071555">
    <property type="term" value="P:cell wall organization"/>
    <property type="evidence" value="ECO:0007669"/>
    <property type="project" value="UniProtKB-KW"/>
</dbReference>
<dbReference type="GO" id="GO:0140282">
    <property type="term" value="F:carbon-nitrogen ligase activity on lipid II"/>
    <property type="evidence" value="ECO:0007669"/>
    <property type="project" value="UniProtKB-UniRule"/>
</dbReference>
<keyword evidence="1" id="KW-0862">Zinc</keyword>
<reference evidence="4" key="1">
    <citation type="submission" date="2020-10" db="EMBL/GenBank/DDBJ databases">
        <authorList>
            <person name="Gilroy R."/>
        </authorList>
    </citation>
    <scope>NUCLEOTIDE SEQUENCE</scope>
    <source>
        <strain evidence="4">ChiGjej1B1-24693</strain>
    </source>
</reference>
<dbReference type="GO" id="GO:0008360">
    <property type="term" value="P:regulation of cell shape"/>
    <property type="evidence" value="ECO:0007669"/>
    <property type="project" value="UniProtKB-KW"/>
</dbReference>
<protein>
    <recommendedName>
        <fullName evidence="1">Lipid II isoglutaminyl synthase (glutamine-hydrolyzing) subunit MurT</fullName>
        <ecNumber evidence="1">6.3.5.13</ecNumber>
    </recommendedName>
</protein>
<dbReference type="PANTHER" id="PTHR23135">
    <property type="entry name" value="MUR LIGASE FAMILY MEMBER"/>
    <property type="match status" value="1"/>
</dbReference>
<feature type="binding site" evidence="1">
    <location>
        <position position="197"/>
    </location>
    <ligand>
        <name>Zn(2+)</name>
        <dbReference type="ChEBI" id="CHEBI:29105"/>
    </ligand>
</feature>
<feature type="active site" evidence="1">
    <location>
        <position position="313"/>
    </location>
</feature>
<dbReference type="Pfam" id="PF08353">
    <property type="entry name" value="MurT_C"/>
    <property type="match status" value="1"/>
</dbReference>
<dbReference type="PANTHER" id="PTHR23135:SF7">
    <property type="entry name" value="LIPID II ISOGLUTAMINYL SYNTHASE (GLUTAMINE-HYDROLYZING) SUBUNIT MURT"/>
    <property type="match status" value="1"/>
</dbReference>
<dbReference type="GO" id="GO:0005524">
    <property type="term" value="F:ATP binding"/>
    <property type="evidence" value="ECO:0007669"/>
    <property type="project" value="UniProtKB-UniRule"/>
</dbReference>
<dbReference type="GO" id="GO:0016881">
    <property type="term" value="F:acid-amino acid ligase activity"/>
    <property type="evidence" value="ECO:0007669"/>
    <property type="project" value="InterPro"/>
</dbReference>
<evidence type="ECO:0000256" key="1">
    <source>
        <dbReference type="HAMAP-Rule" id="MF_02214"/>
    </source>
</evidence>
<feature type="domain" description="Lipid II isoglutaminyl synthase (glutamine-hydrolyzing) subunit MurT C-terminal" evidence="3">
    <location>
        <begin position="281"/>
        <end position="381"/>
    </location>
</feature>
<feature type="binding site" evidence="1">
    <location>
        <position position="194"/>
    </location>
    <ligand>
        <name>Zn(2+)</name>
        <dbReference type="ChEBI" id="CHEBI:29105"/>
    </ligand>
</feature>
<feature type="domain" description="Mur ligase central" evidence="2">
    <location>
        <begin position="20"/>
        <end position="159"/>
    </location>
</feature>
<comment type="subunit">
    <text evidence="1">Forms a heterodimer with GatD.</text>
</comment>
<dbReference type="Proteomes" id="UP000886842">
    <property type="component" value="Unassembled WGS sequence"/>
</dbReference>
<organism evidence="4 5">
    <name type="scientific">Candidatus Avipropionibacterium avicola</name>
    <dbReference type="NCBI Taxonomy" id="2840701"/>
    <lineage>
        <taxon>Bacteria</taxon>
        <taxon>Bacillati</taxon>
        <taxon>Actinomycetota</taxon>
        <taxon>Actinomycetes</taxon>
        <taxon>Propionibacteriales</taxon>
        <taxon>Propionibacteriaceae</taxon>
        <taxon>Propionibacteriaceae incertae sedis</taxon>
        <taxon>Candidatus Avipropionibacterium</taxon>
    </lineage>
</organism>
<comment type="similarity">
    <text evidence="1">Belongs to the MurCDEF family. MurT subfamily.</text>
</comment>
<sequence length="392" mass="41014">MRIDPAALGKLLTGRRTALVSGTNGKTTTTHLLHAAAADWSAAQPTPPGVVTNADGANLHHGIASALSGAPRAGIAILETDERVVPDAIRLGQPEVVVMLNFSRDQLDRNHEIKRLARDWRDALAEAGDRGPVVVANVDEPLIVWAAQSAHHVVWVDTESTWTADAVLCPECGTVLARTEPSDSAAGDGGDWSCDGCGLTQPEASWLVRGSSIIDPTGRSWPAELQVPGRFNIANAACALAAAAALGITVEPALAAMRTVTSPAGRFAVADIAGVSARLLLAKNPAGWAESLPLAQSDPIVLAISSEAADGRDVSWLWDVDYEQLVGRPVIASGPRARDLSIRLTHAGVDHECVPDLTEALQTAGPAGPDSPVDVVATYTCFQRLRRIGGLQ</sequence>
<comment type="pathway">
    <text evidence="1">Cell wall biogenesis; peptidoglycan biosynthesis.</text>
</comment>
<gene>
    <name evidence="1" type="primary">murT</name>
    <name evidence="4" type="ORF">IAA98_14230</name>
</gene>
<dbReference type="SUPFAM" id="SSF53623">
    <property type="entry name" value="MurD-like peptide ligases, catalytic domain"/>
    <property type="match status" value="1"/>
</dbReference>
<dbReference type="InterPro" id="IPR036565">
    <property type="entry name" value="Mur-like_cat_sf"/>
</dbReference>
<accession>A0A9D1H081</accession>
<reference evidence="4" key="2">
    <citation type="journal article" date="2021" name="PeerJ">
        <title>Extensive microbial diversity within the chicken gut microbiome revealed by metagenomics and culture.</title>
        <authorList>
            <person name="Gilroy R."/>
            <person name="Ravi A."/>
            <person name="Getino M."/>
            <person name="Pursley I."/>
            <person name="Horton D.L."/>
            <person name="Alikhan N.F."/>
            <person name="Baker D."/>
            <person name="Gharbi K."/>
            <person name="Hall N."/>
            <person name="Watson M."/>
            <person name="Adriaenssens E.M."/>
            <person name="Foster-Nyarko E."/>
            <person name="Jarju S."/>
            <person name="Secka A."/>
            <person name="Antonio M."/>
            <person name="Oren A."/>
            <person name="Chaudhuri R.R."/>
            <person name="La Ragione R."/>
            <person name="Hildebrand F."/>
            <person name="Pallen M.J."/>
        </authorList>
    </citation>
    <scope>NUCLEOTIDE SEQUENCE</scope>
    <source>
        <strain evidence="4">ChiGjej1B1-24693</strain>
    </source>
</reference>
<dbReference type="Gene3D" id="3.40.1190.10">
    <property type="entry name" value="Mur-like, catalytic domain"/>
    <property type="match status" value="1"/>
</dbReference>
<evidence type="ECO:0000313" key="4">
    <source>
        <dbReference type="EMBL" id="HIT76734.1"/>
    </source>
</evidence>
<keyword evidence="1" id="KW-0436">Ligase</keyword>
<dbReference type="AlphaFoldDB" id="A0A9D1H081"/>
<dbReference type="InterPro" id="IPR013221">
    <property type="entry name" value="Mur_ligase_cen"/>
</dbReference>
<feature type="binding site" evidence="1">
    <location>
        <position position="169"/>
    </location>
    <ligand>
        <name>Zn(2+)</name>
        <dbReference type="ChEBI" id="CHEBI:29105"/>
    </ligand>
</feature>
<comment type="function">
    <text evidence="1">The lipid II isoglutaminyl synthase complex catalyzes the formation of alpha-D-isoglutamine in the cell wall lipid II stem peptide. The MurT subunit catalyzes the ATP-dependent amidation of D-glutamate residue of lipid II, converting it to an isoglutamine residue.</text>
</comment>
<comment type="caution">
    <text evidence="4">The sequence shown here is derived from an EMBL/GenBank/DDBJ whole genome shotgun (WGS) entry which is preliminary data.</text>
</comment>
<dbReference type="HAMAP" id="MF_02214">
    <property type="entry name" value="Lipid_II_synth_MurT"/>
    <property type="match status" value="1"/>
</dbReference>
<name>A0A9D1H081_9ACTN</name>
<comment type="catalytic activity">
    <reaction evidence="1">
        <text>beta-D-GlcNAc-(1-&gt;4)-Mur2Ac(oyl-L-Ala-gamma-D-Glu-L-Lys-D-Ala-D-Ala)-di-trans,octa-cis-undecaprenyl diphosphate + L-glutamine + ATP + H2O = beta-D-GlcNAc-(1-&gt;4)-Mur2Ac(oyl-L-Ala-D-isoglutaminyl-L-Lys-D-Ala-D-Ala)-di-trans,octa-cis-undecaprenyl diphosphate + L-glutamate + ADP + phosphate + H(+)</text>
        <dbReference type="Rhea" id="RHEA:57928"/>
        <dbReference type="ChEBI" id="CHEBI:15377"/>
        <dbReference type="ChEBI" id="CHEBI:15378"/>
        <dbReference type="ChEBI" id="CHEBI:29985"/>
        <dbReference type="ChEBI" id="CHEBI:30616"/>
        <dbReference type="ChEBI" id="CHEBI:43474"/>
        <dbReference type="ChEBI" id="CHEBI:58359"/>
        <dbReference type="ChEBI" id="CHEBI:60033"/>
        <dbReference type="ChEBI" id="CHEBI:62233"/>
        <dbReference type="ChEBI" id="CHEBI:456216"/>
        <dbReference type="EC" id="6.3.5.13"/>
    </reaction>
</comment>
<keyword evidence="1" id="KW-0573">Peptidoglycan synthesis</keyword>
<dbReference type="EMBL" id="DVLP01000413">
    <property type="protein sequence ID" value="HIT76734.1"/>
    <property type="molecule type" value="Genomic_DNA"/>
</dbReference>
<dbReference type="EC" id="6.3.5.13" evidence="1"/>